<proteinExistence type="predicted"/>
<dbReference type="EMBL" id="MU570887">
    <property type="protein sequence ID" value="KAI5610679.1"/>
    <property type="molecule type" value="Genomic_DNA"/>
</dbReference>
<protein>
    <submittedName>
        <fullName evidence="3">DNA damage-regulated autophagy modulator protein 2 isoform X1</fullName>
    </submittedName>
</protein>
<keyword evidence="2" id="KW-0812">Transmembrane</keyword>
<evidence type="ECO:0000256" key="1">
    <source>
        <dbReference type="SAM" id="MobiDB-lite"/>
    </source>
</evidence>
<gene>
    <name evidence="3" type="ORF">C0J50_11974</name>
</gene>
<organism evidence="3 4">
    <name type="scientific">Silurus asotus</name>
    <name type="common">Amur catfish</name>
    <name type="synonym">Parasilurus asotus</name>
    <dbReference type="NCBI Taxonomy" id="30991"/>
    <lineage>
        <taxon>Eukaryota</taxon>
        <taxon>Metazoa</taxon>
        <taxon>Chordata</taxon>
        <taxon>Craniata</taxon>
        <taxon>Vertebrata</taxon>
        <taxon>Euteleostomi</taxon>
        <taxon>Actinopterygii</taxon>
        <taxon>Neopterygii</taxon>
        <taxon>Teleostei</taxon>
        <taxon>Ostariophysi</taxon>
        <taxon>Siluriformes</taxon>
        <taxon>Siluridae</taxon>
        <taxon>Silurus</taxon>
    </lineage>
</organism>
<name>A0AAD5FCP4_SILAS</name>
<reference evidence="3" key="1">
    <citation type="submission" date="2018-07" db="EMBL/GenBank/DDBJ databases">
        <title>Comparative genomics of catfishes provides insights into carnivory and benthic adaptation.</title>
        <authorList>
            <person name="Zhang Y."/>
            <person name="Wang D."/>
            <person name="Peng Z."/>
            <person name="Zheng S."/>
            <person name="Shao F."/>
            <person name="Tao W."/>
        </authorList>
    </citation>
    <scope>NUCLEOTIDE SEQUENCE</scope>
    <source>
        <strain evidence="3">Chongqing</strain>
    </source>
</reference>
<evidence type="ECO:0000256" key="2">
    <source>
        <dbReference type="SAM" id="Phobius"/>
    </source>
</evidence>
<feature type="transmembrane region" description="Helical" evidence="2">
    <location>
        <begin position="43"/>
        <end position="63"/>
    </location>
</feature>
<sequence length="77" mass="9074">MEDRHTPFYTQTHTHTQTDRQTDRHPGVVQVGEMWWFQEGLCILPVSLVVWTAATFVFAYITAVELRHVDPFVPYIR</sequence>
<accession>A0AAD5FCP4</accession>
<feature type="region of interest" description="Disordered" evidence="1">
    <location>
        <begin position="1"/>
        <end position="23"/>
    </location>
</feature>
<dbReference type="AlphaFoldDB" id="A0AAD5FCP4"/>
<comment type="caution">
    <text evidence="3">The sequence shown here is derived from an EMBL/GenBank/DDBJ whole genome shotgun (WGS) entry which is preliminary data.</text>
</comment>
<keyword evidence="2" id="KW-0472">Membrane</keyword>
<evidence type="ECO:0000313" key="4">
    <source>
        <dbReference type="Proteomes" id="UP001205998"/>
    </source>
</evidence>
<keyword evidence="4" id="KW-1185">Reference proteome</keyword>
<keyword evidence="2" id="KW-1133">Transmembrane helix</keyword>
<evidence type="ECO:0000313" key="3">
    <source>
        <dbReference type="EMBL" id="KAI5610679.1"/>
    </source>
</evidence>
<dbReference type="Proteomes" id="UP001205998">
    <property type="component" value="Unassembled WGS sequence"/>
</dbReference>